<protein>
    <submittedName>
        <fullName evidence="1">Uncharacterized protein</fullName>
    </submittedName>
</protein>
<reference evidence="1 2" key="1">
    <citation type="submission" date="2012-10" db="EMBL/GenBank/DDBJ databases">
        <title>Genome sequence of Variovorax paradoxus B4.</title>
        <authorList>
            <person name="Schuldes J."/>
            <person name="Brandt U."/>
            <person name="Hiessl S."/>
            <person name="Wuebbeler J.H."/>
            <person name="Thuermer A."/>
            <person name="Steinbuechel A."/>
            <person name="Daniel R."/>
        </authorList>
    </citation>
    <scope>NUCLEOTIDE SEQUENCE [LARGE SCALE GENOMIC DNA]</scope>
    <source>
        <strain evidence="1 2">B4</strain>
    </source>
</reference>
<dbReference type="AlphaFoldDB" id="T1XGR9"/>
<dbReference type="KEGG" id="vpd:VAPA_1c46910"/>
<sequence length="92" mass="10485">MTIYSGVRTVPGAILRDHAGIERQLSSATNFRFAPIPPDRIVPLHERLVLAEFRLEATSFLIPQVGAVGSARVAFARQERKHRTRQSRWHRL</sequence>
<dbReference type="EMBL" id="CP003911">
    <property type="protein sequence ID" value="AGU51758.1"/>
    <property type="molecule type" value="Genomic_DNA"/>
</dbReference>
<name>T1XGR9_VARPD</name>
<dbReference type="HOGENOM" id="CLU_2412337_0_0_4"/>
<accession>T1XGR9</accession>
<organism evidence="1 2">
    <name type="scientific">Variovorax paradoxus B4</name>
    <dbReference type="NCBI Taxonomy" id="1246301"/>
    <lineage>
        <taxon>Bacteria</taxon>
        <taxon>Pseudomonadati</taxon>
        <taxon>Pseudomonadota</taxon>
        <taxon>Betaproteobacteria</taxon>
        <taxon>Burkholderiales</taxon>
        <taxon>Comamonadaceae</taxon>
        <taxon>Variovorax</taxon>
    </lineage>
</organism>
<evidence type="ECO:0000313" key="1">
    <source>
        <dbReference type="EMBL" id="AGU51758.1"/>
    </source>
</evidence>
<dbReference type="Proteomes" id="UP000016223">
    <property type="component" value="Chromosome 1"/>
</dbReference>
<gene>
    <name evidence="1" type="ORF">VAPA_1c46910</name>
</gene>
<evidence type="ECO:0000313" key="2">
    <source>
        <dbReference type="Proteomes" id="UP000016223"/>
    </source>
</evidence>
<proteinExistence type="predicted"/>